<gene>
    <name evidence="2" type="ORF">SAMN05444280_1387</name>
</gene>
<feature type="compositionally biased region" description="Low complexity" evidence="1">
    <location>
        <begin position="27"/>
        <end position="37"/>
    </location>
</feature>
<dbReference type="GO" id="GO:0070573">
    <property type="term" value="F:metallodipeptidase activity"/>
    <property type="evidence" value="ECO:0007669"/>
    <property type="project" value="InterPro"/>
</dbReference>
<evidence type="ECO:0000256" key="1">
    <source>
        <dbReference type="SAM" id="MobiDB-lite"/>
    </source>
</evidence>
<protein>
    <submittedName>
        <fullName evidence="2">Membrane dipeptidase (Peptidase family M19)</fullName>
    </submittedName>
</protein>
<dbReference type="Proteomes" id="UP000184050">
    <property type="component" value="Unassembled WGS sequence"/>
</dbReference>
<feature type="region of interest" description="Disordered" evidence="1">
    <location>
        <begin position="9"/>
        <end position="37"/>
    </location>
</feature>
<dbReference type="EMBL" id="FQZE01000038">
    <property type="protein sequence ID" value="SHJ89215.1"/>
    <property type="molecule type" value="Genomic_DNA"/>
</dbReference>
<keyword evidence="3" id="KW-1185">Reference proteome</keyword>
<dbReference type="InterPro" id="IPR008257">
    <property type="entry name" value="Pept_M19"/>
</dbReference>
<dbReference type="SUPFAM" id="SSF51556">
    <property type="entry name" value="Metallo-dependent hydrolases"/>
    <property type="match status" value="1"/>
</dbReference>
<evidence type="ECO:0000313" key="2">
    <source>
        <dbReference type="EMBL" id="SHJ89215.1"/>
    </source>
</evidence>
<organism evidence="2 3">
    <name type="scientific">Tangfeifania diversioriginum</name>
    <dbReference type="NCBI Taxonomy" id="1168035"/>
    <lineage>
        <taxon>Bacteria</taxon>
        <taxon>Pseudomonadati</taxon>
        <taxon>Bacteroidota</taxon>
        <taxon>Bacteroidia</taxon>
        <taxon>Marinilabiliales</taxon>
        <taxon>Prolixibacteraceae</taxon>
        <taxon>Tangfeifania</taxon>
    </lineage>
</organism>
<dbReference type="InterPro" id="IPR032466">
    <property type="entry name" value="Metal_Hydrolase"/>
</dbReference>
<dbReference type="Gene3D" id="3.20.20.140">
    <property type="entry name" value="Metal-dependent hydrolases"/>
    <property type="match status" value="1"/>
</dbReference>
<dbReference type="Pfam" id="PF01244">
    <property type="entry name" value="Peptidase_M19"/>
    <property type="match status" value="1"/>
</dbReference>
<accession>A0A1M6N0G1</accession>
<evidence type="ECO:0000313" key="3">
    <source>
        <dbReference type="Proteomes" id="UP000184050"/>
    </source>
</evidence>
<proteinExistence type="predicted"/>
<dbReference type="RefSeq" id="WP_073173055.1">
    <property type="nucleotide sequence ID" value="NZ_FQZE01000038.1"/>
</dbReference>
<name>A0A1M6N0G1_9BACT</name>
<sequence>METPFIDLHTHPAMKPLGKSFNSTPGKNSSNKNRSNSIWHYDAPTTLDKIANITTTLTKFRQADFTSLAKGGADVVFVSLCGLEKSFVMTKLGTGLPGDVIGNLVTGLGKKRIDHVQKMDDYFTDLQMEYDFYKQLDGHKVRVDGKLYRYKIVSSFNEIEENRDPEVKTIFVILTIEGTHVFNTGLKMMGKTADPKEVLANIDKVKNWDPRLFFAGLTHHFDNEMVGHAQSLKGVVRKMIDQSDNLNEGFSDLGRKMLEKMLDNKNGKRVLVDLKHMSVKARNEYYNYLEKNFGGETIPLIVSHGAVNGFRSYKELVEDDLFNYGKFQADDINIYDDELVRIAKSGGLFGIQFDERRVGSEMELKKTGTNLNRRRMLFKQSKMIWNQIQHVAEVLNRHDQYAWGIQCIGTDNDGMVNPLNGFWTAEEMPLFDSYLEKHAYNFIASNQSDNLKQYNKITAADIVQRFMHSNAYDFLKKNF</sequence>
<dbReference type="OrthoDB" id="611177at2"/>
<dbReference type="STRING" id="1168035.SAMN05444280_1387"/>
<reference evidence="2 3" key="1">
    <citation type="submission" date="2016-11" db="EMBL/GenBank/DDBJ databases">
        <authorList>
            <person name="Jaros S."/>
            <person name="Januszkiewicz K."/>
            <person name="Wedrychowicz H."/>
        </authorList>
    </citation>
    <scope>NUCLEOTIDE SEQUENCE [LARGE SCALE GENOMIC DNA]</scope>
    <source>
        <strain evidence="2 3">DSM 27063</strain>
    </source>
</reference>
<dbReference type="GO" id="GO:0006508">
    <property type="term" value="P:proteolysis"/>
    <property type="evidence" value="ECO:0007669"/>
    <property type="project" value="InterPro"/>
</dbReference>
<dbReference type="AlphaFoldDB" id="A0A1M6N0G1"/>